<name>A0ABR2C301_9ROSI</name>
<proteinExistence type="predicted"/>
<reference evidence="1 2" key="1">
    <citation type="journal article" date="2024" name="G3 (Bethesda)">
        <title>Genome assembly of Hibiscus sabdariffa L. provides insights into metabolisms of medicinal natural products.</title>
        <authorList>
            <person name="Kim T."/>
        </authorList>
    </citation>
    <scope>NUCLEOTIDE SEQUENCE [LARGE SCALE GENOMIC DNA]</scope>
    <source>
        <strain evidence="1">TK-2024</strain>
        <tissue evidence="1">Old leaves</tissue>
    </source>
</reference>
<protein>
    <submittedName>
        <fullName evidence="1">Uncharacterized protein</fullName>
    </submittedName>
</protein>
<dbReference type="EMBL" id="JBBPBM010000069">
    <property type="protein sequence ID" value="KAK8513725.1"/>
    <property type="molecule type" value="Genomic_DNA"/>
</dbReference>
<dbReference type="Proteomes" id="UP001472677">
    <property type="component" value="Unassembled WGS sequence"/>
</dbReference>
<sequence length="202" mass="22184">MLSILDKFHLVYLPTNWKKFCLEVVLKICSLVYCSSCSNTWDAFQLAHASFRLYCLWNNKITSSDSQKQSVKPGPCLLGDPPKIDVSRPEVDMQEEDGSLENIPAIKIYDEHVNMRFLVCGSPCLLDASLLGPLEDGLDAPLSIEVSSAPPPPLQAGTFSRGAMIMRCDFSTCSSAHMSLLVSGSAQTCFNDQAGNSDQVNW</sequence>
<dbReference type="PANTHER" id="PTHR46694">
    <property type="entry name" value="AT-RICH INTERACTIVE DOMAIN-CONTAINING PROTEIN 4"/>
    <property type="match status" value="1"/>
</dbReference>
<gene>
    <name evidence="1" type="ORF">V6N12_052896</name>
</gene>
<evidence type="ECO:0000313" key="1">
    <source>
        <dbReference type="EMBL" id="KAK8513725.1"/>
    </source>
</evidence>
<dbReference type="PANTHER" id="PTHR46694:SF1">
    <property type="entry name" value="AT-RICH INTERACTIVE DOMAIN-CONTAINING PROTEIN 4"/>
    <property type="match status" value="1"/>
</dbReference>
<dbReference type="InterPro" id="IPR042293">
    <property type="entry name" value="ARID4"/>
</dbReference>
<organism evidence="1 2">
    <name type="scientific">Hibiscus sabdariffa</name>
    <name type="common">roselle</name>
    <dbReference type="NCBI Taxonomy" id="183260"/>
    <lineage>
        <taxon>Eukaryota</taxon>
        <taxon>Viridiplantae</taxon>
        <taxon>Streptophyta</taxon>
        <taxon>Embryophyta</taxon>
        <taxon>Tracheophyta</taxon>
        <taxon>Spermatophyta</taxon>
        <taxon>Magnoliopsida</taxon>
        <taxon>eudicotyledons</taxon>
        <taxon>Gunneridae</taxon>
        <taxon>Pentapetalae</taxon>
        <taxon>rosids</taxon>
        <taxon>malvids</taxon>
        <taxon>Malvales</taxon>
        <taxon>Malvaceae</taxon>
        <taxon>Malvoideae</taxon>
        <taxon>Hibiscus</taxon>
    </lineage>
</organism>
<comment type="caution">
    <text evidence="1">The sequence shown here is derived from an EMBL/GenBank/DDBJ whole genome shotgun (WGS) entry which is preliminary data.</text>
</comment>
<accession>A0ABR2C301</accession>
<evidence type="ECO:0000313" key="2">
    <source>
        <dbReference type="Proteomes" id="UP001472677"/>
    </source>
</evidence>
<keyword evidence="2" id="KW-1185">Reference proteome</keyword>